<evidence type="ECO:0000313" key="10">
    <source>
        <dbReference type="Proteomes" id="UP000515847"/>
    </source>
</evidence>
<keyword evidence="3" id="KW-1003">Cell membrane</keyword>
<dbReference type="PANTHER" id="PTHR42920:SF5">
    <property type="entry name" value="EAMA DOMAIN-CONTAINING PROTEIN"/>
    <property type="match status" value="1"/>
</dbReference>
<feature type="transmembrane region" description="Helical" evidence="7">
    <location>
        <begin position="151"/>
        <end position="170"/>
    </location>
</feature>
<dbReference type="GO" id="GO:0005886">
    <property type="term" value="C:plasma membrane"/>
    <property type="evidence" value="ECO:0007669"/>
    <property type="project" value="UniProtKB-SubCell"/>
</dbReference>
<feature type="transmembrane region" description="Helical" evidence="7">
    <location>
        <begin position="177"/>
        <end position="198"/>
    </location>
</feature>
<evidence type="ECO:0000256" key="3">
    <source>
        <dbReference type="ARBA" id="ARBA00022475"/>
    </source>
</evidence>
<organism evidence="9 10">
    <name type="scientific">Thermanaerosceptrum fracticalcis</name>
    <dbReference type="NCBI Taxonomy" id="1712410"/>
    <lineage>
        <taxon>Bacteria</taxon>
        <taxon>Bacillati</taxon>
        <taxon>Bacillota</taxon>
        <taxon>Clostridia</taxon>
        <taxon>Eubacteriales</taxon>
        <taxon>Peptococcaceae</taxon>
        <taxon>Thermanaerosceptrum</taxon>
    </lineage>
</organism>
<dbReference type="SUPFAM" id="SSF103481">
    <property type="entry name" value="Multidrug resistance efflux transporter EmrE"/>
    <property type="match status" value="2"/>
</dbReference>
<dbReference type="PANTHER" id="PTHR42920">
    <property type="entry name" value="OS03G0707200 PROTEIN-RELATED"/>
    <property type="match status" value="1"/>
</dbReference>
<evidence type="ECO:0000256" key="1">
    <source>
        <dbReference type="ARBA" id="ARBA00004651"/>
    </source>
</evidence>
<feature type="transmembrane region" description="Helical" evidence="7">
    <location>
        <begin position="210"/>
        <end position="228"/>
    </location>
</feature>
<dbReference type="KEGG" id="tfr:BR63_15560"/>
<feature type="transmembrane region" description="Helical" evidence="7">
    <location>
        <begin position="96"/>
        <end position="114"/>
    </location>
</feature>
<keyword evidence="10" id="KW-1185">Reference proteome</keyword>
<feature type="transmembrane region" description="Helical" evidence="7">
    <location>
        <begin position="264"/>
        <end position="282"/>
    </location>
</feature>
<evidence type="ECO:0000313" key="9">
    <source>
        <dbReference type="EMBL" id="QNB47564.1"/>
    </source>
</evidence>
<protein>
    <submittedName>
        <fullName evidence="9">EamA family transporter</fullName>
    </submittedName>
</protein>
<gene>
    <name evidence="9" type="ORF">BR63_15560</name>
</gene>
<feature type="transmembrane region" description="Helical" evidence="7">
    <location>
        <begin position="37"/>
        <end position="55"/>
    </location>
</feature>
<evidence type="ECO:0000256" key="6">
    <source>
        <dbReference type="ARBA" id="ARBA00023136"/>
    </source>
</evidence>
<sequence>MTKLAPWQADLLLLGVAATWGATFITVKNALGGISPFVFITIRFTLAFLFLLLIYRPEKELLKRRNLRAGVIIGLFLFGGYAFQTVGLQYTSAANAGFITGLSVVLVPLLSIFISKKYPNLYVLGGALAASLGLGLMTLDEHLSFHPGDLLILLCAVSFALHIITIGIFAPHQDTTILTVTQIGFVALLSLILTFFLPQETWQITWRKDLWIALGLTAIPATSLAILIQNRVQQYTSPARTAIIFATEPVFGAFFAWYFGGEILTGQAVWGAALVLTGMLLAELKE</sequence>
<evidence type="ECO:0000256" key="5">
    <source>
        <dbReference type="ARBA" id="ARBA00022989"/>
    </source>
</evidence>
<feature type="domain" description="EamA" evidence="8">
    <location>
        <begin position="9"/>
        <end position="138"/>
    </location>
</feature>
<dbReference type="InterPro" id="IPR037185">
    <property type="entry name" value="EmrE-like"/>
</dbReference>
<name>A0A7G6E660_THEFR</name>
<proteinExistence type="inferred from homology"/>
<keyword evidence="5 7" id="KW-1133">Transmembrane helix</keyword>
<keyword evidence="4 7" id="KW-0812">Transmembrane</keyword>
<feature type="transmembrane region" description="Helical" evidence="7">
    <location>
        <begin position="240"/>
        <end position="258"/>
    </location>
</feature>
<evidence type="ECO:0000256" key="2">
    <source>
        <dbReference type="ARBA" id="ARBA00007362"/>
    </source>
</evidence>
<dbReference type="AlphaFoldDB" id="A0A7G6E660"/>
<dbReference type="InterPro" id="IPR000620">
    <property type="entry name" value="EamA_dom"/>
</dbReference>
<comment type="similarity">
    <text evidence="2">Belongs to the EamA transporter family.</text>
</comment>
<keyword evidence="6 7" id="KW-0472">Membrane</keyword>
<reference evidence="9 10" key="1">
    <citation type="journal article" date="2019" name="Front. Microbiol.">
        <title>Thermoanaerosceptrum fracticalcis gen. nov. sp. nov., a Novel Fumarate-Fermenting Microorganism From a Deep Fractured Carbonate Aquifer of the US Great Basin.</title>
        <authorList>
            <person name="Hamilton-Brehm S.D."/>
            <person name="Stewart L.E."/>
            <person name="Zavarin M."/>
            <person name="Caldwell M."/>
            <person name="Lawson P.A."/>
            <person name="Onstott T.C."/>
            <person name="Grzymski J."/>
            <person name="Neveux I."/>
            <person name="Lollar B.S."/>
            <person name="Russell C.E."/>
            <person name="Moser D.P."/>
        </authorList>
    </citation>
    <scope>NUCLEOTIDE SEQUENCE [LARGE SCALE GENOMIC DNA]</scope>
    <source>
        <strain evidence="9 10">DRI-13</strain>
    </source>
</reference>
<feature type="domain" description="EamA" evidence="8">
    <location>
        <begin position="147"/>
        <end position="281"/>
    </location>
</feature>
<feature type="transmembrane region" description="Helical" evidence="7">
    <location>
        <begin position="121"/>
        <end position="139"/>
    </location>
</feature>
<feature type="transmembrane region" description="Helical" evidence="7">
    <location>
        <begin position="12"/>
        <end position="31"/>
    </location>
</feature>
<evidence type="ECO:0000259" key="8">
    <source>
        <dbReference type="Pfam" id="PF00892"/>
    </source>
</evidence>
<dbReference type="Proteomes" id="UP000515847">
    <property type="component" value="Chromosome"/>
</dbReference>
<dbReference type="InterPro" id="IPR051258">
    <property type="entry name" value="Diverse_Substrate_Transporter"/>
</dbReference>
<accession>A0A7G6E660</accession>
<evidence type="ECO:0000256" key="7">
    <source>
        <dbReference type="SAM" id="Phobius"/>
    </source>
</evidence>
<comment type="subcellular location">
    <subcellularLocation>
        <location evidence="1">Cell membrane</location>
        <topology evidence="1">Multi-pass membrane protein</topology>
    </subcellularLocation>
</comment>
<dbReference type="OrthoDB" id="9804865at2"/>
<feature type="transmembrane region" description="Helical" evidence="7">
    <location>
        <begin position="67"/>
        <end position="84"/>
    </location>
</feature>
<evidence type="ECO:0000256" key="4">
    <source>
        <dbReference type="ARBA" id="ARBA00022692"/>
    </source>
</evidence>
<dbReference type="Pfam" id="PF00892">
    <property type="entry name" value="EamA"/>
    <property type="match status" value="2"/>
</dbReference>
<dbReference type="RefSeq" id="WP_034425317.1">
    <property type="nucleotide sequence ID" value="NZ_CP045798.1"/>
</dbReference>
<dbReference type="EMBL" id="CP045798">
    <property type="protein sequence ID" value="QNB47564.1"/>
    <property type="molecule type" value="Genomic_DNA"/>
</dbReference>